<reference evidence="3" key="1">
    <citation type="submission" date="2017-10" db="EMBL/GenBank/DDBJ databases">
        <title>Rapid genome shrinkage in a self-fertile nematode reveals novel sperm competition proteins.</title>
        <authorList>
            <person name="Yin D."/>
            <person name="Schwarz E.M."/>
            <person name="Thomas C.G."/>
            <person name="Felde R.L."/>
            <person name="Korf I.F."/>
            <person name="Cutter A.D."/>
            <person name="Schartner C.M."/>
            <person name="Ralston E.J."/>
            <person name="Meyer B.J."/>
            <person name="Haag E.S."/>
        </authorList>
    </citation>
    <scope>NUCLEOTIDE SEQUENCE [LARGE SCALE GENOMIC DNA]</scope>
    <source>
        <strain evidence="3">JU1422</strain>
    </source>
</reference>
<proteinExistence type="predicted"/>
<evidence type="ECO:0000313" key="3">
    <source>
        <dbReference type="Proteomes" id="UP000230233"/>
    </source>
</evidence>
<evidence type="ECO:0000313" key="2">
    <source>
        <dbReference type="EMBL" id="PIC23992.1"/>
    </source>
</evidence>
<comment type="caution">
    <text evidence="2">The sequence shown here is derived from an EMBL/GenBank/DDBJ whole genome shotgun (WGS) entry which is preliminary data.</text>
</comment>
<dbReference type="Proteomes" id="UP000230233">
    <property type="component" value="Chromosome V"/>
</dbReference>
<feature type="compositionally biased region" description="Low complexity" evidence="1">
    <location>
        <begin position="39"/>
        <end position="55"/>
    </location>
</feature>
<gene>
    <name evidence="2" type="primary">Cnig_chr_V.g17493</name>
    <name evidence="2" type="ORF">B9Z55_017493</name>
</gene>
<organism evidence="2 3">
    <name type="scientific">Caenorhabditis nigoni</name>
    <dbReference type="NCBI Taxonomy" id="1611254"/>
    <lineage>
        <taxon>Eukaryota</taxon>
        <taxon>Metazoa</taxon>
        <taxon>Ecdysozoa</taxon>
        <taxon>Nematoda</taxon>
        <taxon>Chromadorea</taxon>
        <taxon>Rhabditida</taxon>
        <taxon>Rhabditina</taxon>
        <taxon>Rhabditomorpha</taxon>
        <taxon>Rhabditoidea</taxon>
        <taxon>Rhabditidae</taxon>
        <taxon>Peloderinae</taxon>
        <taxon>Caenorhabditis</taxon>
    </lineage>
</organism>
<dbReference type="EMBL" id="PDUG01000005">
    <property type="protein sequence ID" value="PIC23992.1"/>
    <property type="molecule type" value="Genomic_DNA"/>
</dbReference>
<feature type="compositionally biased region" description="Polar residues" evidence="1">
    <location>
        <begin position="56"/>
        <end position="66"/>
    </location>
</feature>
<sequence length="113" mass="12502">MPSQSQLNQCTDPTQSCQVKSIEGIQSCQSSSSQVKSIEGIQSCQSSSSQRPSDQVIQQLRSTEPSPGNVGNPDQGSMVTQIMEAKEWIVTQIMEAWREQEDGGEHRNKLVYK</sequence>
<accession>A0A2G5T9N3</accession>
<keyword evidence="3" id="KW-1185">Reference proteome</keyword>
<name>A0A2G5T9N3_9PELO</name>
<evidence type="ECO:0000256" key="1">
    <source>
        <dbReference type="SAM" id="MobiDB-lite"/>
    </source>
</evidence>
<protein>
    <submittedName>
        <fullName evidence="2">Uncharacterized protein</fullName>
    </submittedName>
</protein>
<feature type="region of interest" description="Disordered" evidence="1">
    <location>
        <begin position="39"/>
        <end position="76"/>
    </location>
</feature>
<dbReference type="AlphaFoldDB" id="A0A2G5T9N3"/>